<comment type="caution">
    <text evidence="1">The sequence shown here is derived from an EMBL/GenBank/DDBJ whole genome shotgun (WGS) entry which is preliminary data.</text>
</comment>
<keyword evidence="2" id="KW-1185">Reference proteome</keyword>
<organism evidence="1 2">
    <name type="scientific">Paractinoplanes hotanensis</name>
    <dbReference type="NCBI Taxonomy" id="2906497"/>
    <lineage>
        <taxon>Bacteria</taxon>
        <taxon>Bacillati</taxon>
        <taxon>Actinomycetota</taxon>
        <taxon>Actinomycetes</taxon>
        <taxon>Micromonosporales</taxon>
        <taxon>Micromonosporaceae</taxon>
        <taxon>Paractinoplanes</taxon>
    </lineage>
</organism>
<dbReference type="SUPFAM" id="SSF55469">
    <property type="entry name" value="FMN-dependent nitroreductase-like"/>
    <property type="match status" value="1"/>
</dbReference>
<dbReference type="EMBL" id="JAMQOL010000076">
    <property type="protein sequence ID" value="MCM4084399.1"/>
    <property type="molecule type" value="Genomic_DNA"/>
</dbReference>
<reference evidence="1 2" key="1">
    <citation type="submission" date="2022-06" db="EMBL/GenBank/DDBJ databases">
        <title>Actinoplanes abujensis sp. nov., isolated from Nigerian arid soil.</title>
        <authorList>
            <person name="Ding P."/>
        </authorList>
    </citation>
    <scope>NUCLEOTIDE SEQUENCE [LARGE SCALE GENOMIC DNA]</scope>
    <source>
        <strain evidence="2">TRM88002</strain>
    </source>
</reference>
<sequence>MTPLEQAVLAAGHAPSIFNTQPWSWRIEGATVQLFADPDRKVTSIDPDGRLLLLSCGAALHHARVWLRGSGWSVTVDRLPDSERPDLLARLVLGKQVPPDPEAVRMAAVIPRRHTDRRSFGARTVSDFELTKLRRFVETEGAYLHTVRREQVAALAFSMDAAEQAELYDPAYRSDLRAWTQRPGYRGDGVTPDTAVKPGPRRVPVRDFFPASRADLDPGIAHDEGAAYVVLFGLGERPIDLLRGGEALSALLLLATADGLATAPLSDAVEREWPRQLVRHLLTGLGEPFLIVRLGYRSGREPAPASARRDLRDFVTVTA</sequence>
<protein>
    <submittedName>
        <fullName evidence="1">Nitroreductase</fullName>
    </submittedName>
</protein>
<dbReference type="Gene3D" id="3.40.109.10">
    <property type="entry name" value="NADH Oxidase"/>
    <property type="match status" value="1"/>
</dbReference>
<dbReference type="Proteomes" id="UP001523216">
    <property type="component" value="Unassembled WGS sequence"/>
</dbReference>
<accession>A0ABT0YEC0</accession>
<dbReference type="NCBIfam" id="NF047509">
    <property type="entry name" value="Rv3131_FMN_oxido"/>
    <property type="match status" value="1"/>
</dbReference>
<dbReference type="InterPro" id="IPR000415">
    <property type="entry name" value="Nitroreductase-like"/>
</dbReference>
<gene>
    <name evidence="1" type="ORF">LXN57_43380</name>
</gene>
<dbReference type="RefSeq" id="WP_251804150.1">
    <property type="nucleotide sequence ID" value="NZ_JAMQOL010000076.1"/>
</dbReference>
<evidence type="ECO:0000313" key="2">
    <source>
        <dbReference type="Proteomes" id="UP001523216"/>
    </source>
</evidence>
<name>A0ABT0YEC0_9ACTN</name>
<evidence type="ECO:0000313" key="1">
    <source>
        <dbReference type="EMBL" id="MCM4084399.1"/>
    </source>
</evidence>
<proteinExistence type="predicted"/>